<proteinExistence type="predicted"/>
<accession>A0AAN6V6B1</accession>
<feature type="transmembrane region" description="Helical" evidence="7">
    <location>
        <begin position="139"/>
        <end position="158"/>
    </location>
</feature>
<keyword evidence="3 7" id="KW-0812">Transmembrane</keyword>
<feature type="transmembrane region" description="Helical" evidence="7">
    <location>
        <begin position="64"/>
        <end position="87"/>
    </location>
</feature>
<evidence type="ECO:0000256" key="8">
    <source>
        <dbReference type="SAM" id="SignalP"/>
    </source>
</evidence>
<keyword evidence="11" id="KW-1185">Reference proteome</keyword>
<organism evidence="10 11">
    <name type="scientific">Dichotomopilus funicola</name>
    <dbReference type="NCBI Taxonomy" id="1934379"/>
    <lineage>
        <taxon>Eukaryota</taxon>
        <taxon>Fungi</taxon>
        <taxon>Dikarya</taxon>
        <taxon>Ascomycota</taxon>
        <taxon>Pezizomycotina</taxon>
        <taxon>Sordariomycetes</taxon>
        <taxon>Sordariomycetidae</taxon>
        <taxon>Sordariales</taxon>
        <taxon>Chaetomiaceae</taxon>
        <taxon>Dichotomopilus</taxon>
    </lineage>
</organism>
<evidence type="ECO:0000313" key="10">
    <source>
        <dbReference type="EMBL" id="KAK4145604.1"/>
    </source>
</evidence>
<evidence type="ECO:0000256" key="3">
    <source>
        <dbReference type="ARBA" id="ARBA00022692"/>
    </source>
</evidence>
<keyword evidence="5 7" id="KW-1133">Transmembrane helix</keyword>
<evidence type="ECO:0000259" key="9">
    <source>
        <dbReference type="SMART" id="SM00665"/>
    </source>
</evidence>
<dbReference type="RefSeq" id="XP_062638975.1">
    <property type="nucleotide sequence ID" value="XM_062779986.1"/>
</dbReference>
<keyword evidence="4" id="KW-0249">Electron transport</keyword>
<comment type="caution">
    <text evidence="10">The sequence shown here is derived from an EMBL/GenBank/DDBJ whole genome shotgun (WGS) entry which is preliminary data.</text>
</comment>
<feature type="chain" id="PRO_5042834098" description="Cytochrome b561 domain-containing protein" evidence="8">
    <location>
        <begin position="21"/>
        <end position="251"/>
    </location>
</feature>
<feature type="signal peptide" evidence="8">
    <location>
        <begin position="1"/>
        <end position="20"/>
    </location>
</feature>
<dbReference type="GeneID" id="87816599"/>
<feature type="domain" description="Cytochrome b561" evidence="9">
    <location>
        <begin position="65"/>
        <end position="195"/>
    </location>
</feature>
<dbReference type="PANTHER" id="PTHR47797">
    <property type="entry name" value="DEHYDROGENASE, PUTATIVE (AFU_ORTHOLOGUE AFUA_8G05805)-RELATED"/>
    <property type="match status" value="1"/>
</dbReference>
<evidence type="ECO:0000256" key="6">
    <source>
        <dbReference type="ARBA" id="ARBA00023136"/>
    </source>
</evidence>
<evidence type="ECO:0000256" key="7">
    <source>
        <dbReference type="SAM" id="Phobius"/>
    </source>
</evidence>
<evidence type="ECO:0000256" key="1">
    <source>
        <dbReference type="ARBA" id="ARBA00004370"/>
    </source>
</evidence>
<dbReference type="AlphaFoldDB" id="A0AAN6V6B1"/>
<dbReference type="Proteomes" id="UP001302676">
    <property type="component" value="Unassembled WGS sequence"/>
</dbReference>
<comment type="subcellular location">
    <subcellularLocation>
        <location evidence="1">Membrane</location>
    </subcellularLocation>
</comment>
<feature type="transmembrane region" description="Helical" evidence="7">
    <location>
        <begin position="206"/>
        <end position="225"/>
    </location>
</feature>
<dbReference type="SMART" id="SM00665">
    <property type="entry name" value="B561"/>
    <property type="match status" value="1"/>
</dbReference>
<evidence type="ECO:0000256" key="4">
    <source>
        <dbReference type="ARBA" id="ARBA00022982"/>
    </source>
</evidence>
<name>A0AAN6V6B1_9PEZI</name>
<keyword evidence="8" id="KW-0732">Signal</keyword>
<sequence>MHFVPRYTLAGLALAATALAQQSGGYYSGNGNPSNGQGPGGNSRSGFGGFGGNFDFDEATRIRAIHGILGAVAMAVLFPSGSMLMRLFPGKAGLWLHSIMQIIALGILVAAVALGIRLVQQMREFGIDLIGNANTNSHFIIGLVVLICLLLQPVFGLLHHEKFKHTHQRQVWSYLHLFNGRICITLGIINGGLGLWLAGAAESLKVGYVAAAAAMWLIWMSLALWSELKRWRAQRPPSSTRRKPREGEVAF</sequence>
<keyword evidence="2" id="KW-0813">Transport</keyword>
<dbReference type="PANTHER" id="PTHR47797:SF1">
    <property type="entry name" value="CYTOCHROME B561 DOMAIN-CONTAINING PROTEIN-RELATED"/>
    <property type="match status" value="1"/>
</dbReference>
<protein>
    <recommendedName>
        <fullName evidence="9">Cytochrome b561 domain-containing protein</fullName>
    </recommendedName>
</protein>
<keyword evidence="6 7" id="KW-0472">Membrane</keyword>
<reference evidence="10" key="1">
    <citation type="journal article" date="2023" name="Mol. Phylogenet. Evol.">
        <title>Genome-scale phylogeny and comparative genomics of the fungal order Sordariales.</title>
        <authorList>
            <person name="Hensen N."/>
            <person name="Bonometti L."/>
            <person name="Westerberg I."/>
            <person name="Brannstrom I.O."/>
            <person name="Guillou S."/>
            <person name="Cros-Aarteil S."/>
            <person name="Calhoun S."/>
            <person name="Haridas S."/>
            <person name="Kuo A."/>
            <person name="Mondo S."/>
            <person name="Pangilinan J."/>
            <person name="Riley R."/>
            <person name="LaButti K."/>
            <person name="Andreopoulos B."/>
            <person name="Lipzen A."/>
            <person name="Chen C."/>
            <person name="Yan M."/>
            <person name="Daum C."/>
            <person name="Ng V."/>
            <person name="Clum A."/>
            <person name="Steindorff A."/>
            <person name="Ohm R.A."/>
            <person name="Martin F."/>
            <person name="Silar P."/>
            <person name="Natvig D.O."/>
            <person name="Lalanne C."/>
            <person name="Gautier V."/>
            <person name="Ament-Velasquez S.L."/>
            <person name="Kruys A."/>
            <person name="Hutchinson M.I."/>
            <person name="Powell A.J."/>
            <person name="Barry K."/>
            <person name="Miller A.N."/>
            <person name="Grigoriev I.V."/>
            <person name="Debuchy R."/>
            <person name="Gladieux P."/>
            <person name="Hiltunen Thoren M."/>
            <person name="Johannesson H."/>
        </authorList>
    </citation>
    <scope>NUCLEOTIDE SEQUENCE</scope>
    <source>
        <strain evidence="10">CBS 141.50</strain>
    </source>
</reference>
<dbReference type="GO" id="GO:0016020">
    <property type="term" value="C:membrane"/>
    <property type="evidence" value="ECO:0007669"/>
    <property type="project" value="UniProtKB-SubCell"/>
</dbReference>
<evidence type="ECO:0000313" key="11">
    <source>
        <dbReference type="Proteomes" id="UP001302676"/>
    </source>
</evidence>
<reference evidence="10" key="2">
    <citation type="submission" date="2023-05" db="EMBL/GenBank/DDBJ databases">
        <authorList>
            <consortium name="Lawrence Berkeley National Laboratory"/>
            <person name="Steindorff A."/>
            <person name="Hensen N."/>
            <person name="Bonometti L."/>
            <person name="Westerberg I."/>
            <person name="Brannstrom I.O."/>
            <person name="Guillou S."/>
            <person name="Cros-Aarteil S."/>
            <person name="Calhoun S."/>
            <person name="Haridas S."/>
            <person name="Kuo A."/>
            <person name="Mondo S."/>
            <person name="Pangilinan J."/>
            <person name="Riley R."/>
            <person name="Labutti K."/>
            <person name="Andreopoulos B."/>
            <person name="Lipzen A."/>
            <person name="Chen C."/>
            <person name="Yanf M."/>
            <person name="Daum C."/>
            <person name="Ng V."/>
            <person name="Clum A."/>
            <person name="Ohm R."/>
            <person name="Martin F."/>
            <person name="Silar P."/>
            <person name="Natvig D."/>
            <person name="Lalanne C."/>
            <person name="Gautier V."/>
            <person name="Ament-Velasquez S.L."/>
            <person name="Kruys A."/>
            <person name="Hutchinson M.I."/>
            <person name="Powell A.J."/>
            <person name="Barry K."/>
            <person name="Miller A.N."/>
            <person name="Grigoriev I.V."/>
            <person name="Debuchy R."/>
            <person name="Gladieux P."/>
            <person name="Thoren M.H."/>
            <person name="Johannesson H."/>
        </authorList>
    </citation>
    <scope>NUCLEOTIDE SEQUENCE</scope>
    <source>
        <strain evidence="10">CBS 141.50</strain>
    </source>
</reference>
<feature type="transmembrane region" description="Helical" evidence="7">
    <location>
        <begin position="178"/>
        <end position="200"/>
    </location>
</feature>
<evidence type="ECO:0000256" key="5">
    <source>
        <dbReference type="ARBA" id="ARBA00022989"/>
    </source>
</evidence>
<dbReference type="InterPro" id="IPR006593">
    <property type="entry name" value="Cyt_b561/ferric_Rdtase_TM"/>
</dbReference>
<dbReference type="EMBL" id="MU853567">
    <property type="protein sequence ID" value="KAK4145604.1"/>
    <property type="molecule type" value="Genomic_DNA"/>
</dbReference>
<feature type="transmembrane region" description="Helical" evidence="7">
    <location>
        <begin position="99"/>
        <end position="119"/>
    </location>
</feature>
<dbReference type="Gene3D" id="1.20.120.1770">
    <property type="match status" value="1"/>
</dbReference>
<evidence type="ECO:0000256" key="2">
    <source>
        <dbReference type="ARBA" id="ARBA00022448"/>
    </source>
</evidence>
<gene>
    <name evidence="10" type="ORF">C8A04DRAFT_26602</name>
</gene>
<dbReference type="CDD" id="cd08760">
    <property type="entry name" value="Cyt_b561_FRRS1_like"/>
    <property type="match status" value="1"/>
</dbReference>